<proteinExistence type="predicted"/>
<dbReference type="Gene3D" id="3.30.700.10">
    <property type="entry name" value="Glycoprotein, Type 4 Pilin"/>
    <property type="match status" value="1"/>
</dbReference>
<dbReference type="AlphaFoldDB" id="A0AAX0L8Z7"/>
<protein>
    <recommendedName>
        <fullName evidence="3">Type II secretion system protein</fullName>
    </recommendedName>
</protein>
<reference evidence="1 2" key="1">
    <citation type="submission" date="2016-08" db="EMBL/GenBank/DDBJ databases">
        <title>Campylobacter species from sea mammals.</title>
        <authorList>
            <person name="Gilbert M.J."/>
            <person name="Byrne B.A."/>
            <person name="Zomer A.L."/>
            <person name="Wagenaar J.A."/>
        </authorList>
    </citation>
    <scope>NUCLEOTIDE SEQUENCE [LARGE SCALE GENOMIC DNA]</scope>
    <source>
        <strain evidence="1 2">1105248</strain>
    </source>
</reference>
<dbReference type="InterPro" id="IPR012902">
    <property type="entry name" value="N_methyl_site"/>
</dbReference>
<dbReference type="EMBL" id="MCRK01000046">
    <property type="protein sequence ID" value="OPA74446.1"/>
    <property type="molecule type" value="Genomic_DNA"/>
</dbReference>
<dbReference type="InterPro" id="IPR045584">
    <property type="entry name" value="Pilin-like"/>
</dbReference>
<gene>
    <name evidence="1" type="ORF">BFG04_06900</name>
</gene>
<dbReference type="RefSeq" id="WP_078415744.1">
    <property type="nucleotide sequence ID" value="NZ_MCRK01000046.1"/>
</dbReference>
<accession>A0AAX0L8Z7</accession>
<dbReference type="NCBIfam" id="TIGR02532">
    <property type="entry name" value="IV_pilin_GFxxxE"/>
    <property type="match status" value="1"/>
</dbReference>
<evidence type="ECO:0008006" key="3">
    <source>
        <dbReference type="Google" id="ProtNLM"/>
    </source>
</evidence>
<sequence length="221" mass="25234">MIKKAFTMLELVFVIAIVGILSALAIPRSNKNPLREAANQIMADIRYTQHLAMQDNKFTLQSNGTPTKDWYKAYWRILFHYDTQKSKKIWRYTVFSDSGSYSGNPNSIDQIANNPRDLSKKLTSGYARQKYPNQILDKKLNLTKTYGITKVKFNSKNQTLAFDILGRPYSALQNSKSPYEKLLHEDTKISLQGNGDILNIIVFKESGHTCIEDKNNIGNCE</sequence>
<evidence type="ECO:0000313" key="2">
    <source>
        <dbReference type="Proteomes" id="UP000189728"/>
    </source>
</evidence>
<name>A0AAX0L8Z7_9BACT</name>
<dbReference type="Proteomes" id="UP000189728">
    <property type="component" value="Unassembled WGS sequence"/>
</dbReference>
<dbReference type="SUPFAM" id="SSF54523">
    <property type="entry name" value="Pili subunits"/>
    <property type="match status" value="1"/>
</dbReference>
<evidence type="ECO:0000313" key="1">
    <source>
        <dbReference type="EMBL" id="OPA74446.1"/>
    </source>
</evidence>
<organism evidence="1 2">
    <name type="scientific">Campylobacter pinnipediorum subsp. pinnipediorum</name>
    <dbReference type="NCBI Taxonomy" id="1660067"/>
    <lineage>
        <taxon>Bacteria</taxon>
        <taxon>Pseudomonadati</taxon>
        <taxon>Campylobacterota</taxon>
        <taxon>Epsilonproteobacteria</taxon>
        <taxon>Campylobacterales</taxon>
        <taxon>Campylobacteraceae</taxon>
        <taxon>Campylobacter</taxon>
    </lineage>
</organism>
<comment type="caution">
    <text evidence="1">The sequence shown here is derived from an EMBL/GenBank/DDBJ whole genome shotgun (WGS) entry which is preliminary data.</text>
</comment>